<evidence type="ECO:0000256" key="6">
    <source>
        <dbReference type="ARBA" id="ARBA00022679"/>
    </source>
</evidence>
<comment type="catalytic activity">
    <reaction evidence="1">
        <text>ATP + protein L-histidine = ADP + protein N-phospho-L-histidine.</text>
        <dbReference type="EC" id="2.7.13.3"/>
    </reaction>
</comment>
<dbReference type="InterPro" id="IPR029016">
    <property type="entry name" value="GAF-like_dom_sf"/>
</dbReference>
<keyword evidence="12" id="KW-0902">Two-component regulatory system</keyword>
<evidence type="ECO:0000313" key="16">
    <source>
        <dbReference type="EMBL" id="BBH50581.1"/>
    </source>
</evidence>
<evidence type="ECO:0000256" key="10">
    <source>
        <dbReference type="ARBA" id="ARBA00022840"/>
    </source>
</evidence>
<evidence type="ECO:0000256" key="3">
    <source>
        <dbReference type="ARBA" id="ARBA00004236"/>
    </source>
</evidence>
<comment type="subcellular location">
    <subcellularLocation>
        <location evidence="3">Cell membrane</location>
    </subcellularLocation>
    <subcellularLocation>
        <location evidence="2">Membrane</location>
        <topology evidence="2">Multi-pass membrane protein</topology>
    </subcellularLocation>
</comment>
<dbReference type="Gene3D" id="3.30.565.10">
    <property type="entry name" value="Histidine kinase-like ATPase, C-terminal domain"/>
    <property type="match status" value="1"/>
</dbReference>
<dbReference type="InterPro" id="IPR038318">
    <property type="entry name" value="KdpD_sf"/>
</dbReference>
<dbReference type="SMART" id="SM00388">
    <property type="entry name" value="HisKA"/>
    <property type="match status" value="1"/>
</dbReference>
<keyword evidence="9 16" id="KW-0418">Kinase</keyword>
<evidence type="ECO:0000256" key="1">
    <source>
        <dbReference type="ARBA" id="ARBA00000085"/>
    </source>
</evidence>
<dbReference type="EMBL" id="AP019367">
    <property type="protein sequence ID" value="BBH50581.1"/>
    <property type="molecule type" value="Genomic_DNA"/>
</dbReference>
<dbReference type="GO" id="GO:0005524">
    <property type="term" value="F:ATP binding"/>
    <property type="evidence" value="ECO:0007669"/>
    <property type="project" value="UniProtKB-KW"/>
</dbReference>
<dbReference type="GO" id="GO:0000155">
    <property type="term" value="F:phosphorelay sensor kinase activity"/>
    <property type="evidence" value="ECO:0007669"/>
    <property type="project" value="InterPro"/>
</dbReference>
<evidence type="ECO:0000256" key="8">
    <source>
        <dbReference type="ARBA" id="ARBA00022741"/>
    </source>
</evidence>
<dbReference type="PANTHER" id="PTHR45569:SF1">
    <property type="entry name" value="SENSOR PROTEIN KDPD"/>
    <property type="match status" value="1"/>
</dbReference>
<keyword evidence="5" id="KW-0597">Phosphoprotein</keyword>
<dbReference type="GO" id="GO:0005886">
    <property type="term" value="C:plasma membrane"/>
    <property type="evidence" value="ECO:0007669"/>
    <property type="project" value="UniProtKB-SubCell"/>
</dbReference>
<evidence type="ECO:0000256" key="7">
    <source>
        <dbReference type="ARBA" id="ARBA00022692"/>
    </source>
</evidence>
<keyword evidence="11 14" id="KW-1133">Transmembrane helix</keyword>
<evidence type="ECO:0000313" key="17">
    <source>
        <dbReference type="Proteomes" id="UP000273154"/>
    </source>
</evidence>
<dbReference type="InterPro" id="IPR005467">
    <property type="entry name" value="His_kinase_dom"/>
</dbReference>
<dbReference type="PANTHER" id="PTHR45569">
    <property type="entry name" value="SENSOR PROTEIN KDPD"/>
    <property type="match status" value="1"/>
</dbReference>
<evidence type="ECO:0000256" key="5">
    <source>
        <dbReference type="ARBA" id="ARBA00022553"/>
    </source>
</evidence>
<dbReference type="InterPro" id="IPR003594">
    <property type="entry name" value="HATPase_dom"/>
</dbReference>
<dbReference type="AlphaFoldDB" id="A0A3G9JYJ7"/>
<evidence type="ECO:0000256" key="4">
    <source>
        <dbReference type="ARBA" id="ARBA00012438"/>
    </source>
</evidence>
<feature type="domain" description="Histidine kinase" evidence="15">
    <location>
        <begin position="316"/>
        <end position="533"/>
    </location>
</feature>
<dbReference type="SMART" id="SM00387">
    <property type="entry name" value="HATPase_c"/>
    <property type="match status" value="1"/>
</dbReference>
<keyword evidence="13 14" id="KW-0472">Membrane</keyword>
<dbReference type="PRINTS" id="PR00344">
    <property type="entry name" value="BCTRLSENSOR"/>
</dbReference>
<organism evidence="16 17">
    <name type="scientific">Parolsenella catena</name>
    <dbReference type="NCBI Taxonomy" id="2003188"/>
    <lineage>
        <taxon>Bacteria</taxon>
        <taxon>Bacillati</taxon>
        <taxon>Actinomycetota</taxon>
        <taxon>Coriobacteriia</taxon>
        <taxon>Coriobacteriales</taxon>
        <taxon>Atopobiaceae</taxon>
        <taxon>Parolsenella</taxon>
    </lineage>
</organism>
<protein>
    <recommendedName>
        <fullName evidence="4">histidine kinase</fullName>
        <ecNumber evidence="4">2.7.13.3</ecNumber>
    </recommendedName>
</protein>
<evidence type="ECO:0000256" key="13">
    <source>
        <dbReference type="ARBA" id="ARBA00023136"/>
    </source>
</evidence>
<evidence type="ECO:0000256" key="11">
    <source>
        <dbReference type="ARBA" id="ARBA00022989"/>
    </source>
</evidence>
<keyword evidence="6" id="KW-0808">Transferase</keyword>
<dbReference type="CDD" id="cd00075">
    <property type="entry name" value="HATPase"/>
    <property type="match status" value="1"/>
</dbReference>
<dbReference type="Gene3D" id="1.10.287.130">
    <property type="match status" value="1"/>
</dbReference>
<dbReference type="KEGG" id="pcat:Pcatena_11680"/>
<dbReference type="PROSITE" id="PS50109">
    <property type="entry name" value="HIS_KIN"/>
    <property type="match status" value="1"/>
</dbReference>
<dbReference type="Pfam" id="PF02518">
    <property type="entry name" value="HATPase_c"/>
    <property type="match status" value="1"/>
</dbReference>
<evidence type="ECO:0000256" key="12">
    <source>
        <dbReference type="ARBA" id="ARBA00023012"/>
    </source>
</evidence>
<dbReference type="Proteomes" id="UP000273154">
    <property type="component" value="Chromosome"/>
</dbReference>
<keyword evidence="17" id="KW-1185">Reference proteome</keyword>
<dbReference type="InterPro" id="IPR036890">
    <property type="entry name" value="HATPase_C_sf"/>
</dbReference>
<dbReference type="InterPro" id="IPR052023">
    <property type="entry name" value="Histidine_kinase_KdpD"/>
</dbReference>
<keyword evidence="7 14" id="KW-0812">Transmembrane</keyword>
<dbReference type="SUPFAM" id="SSF55874">
    <property type="entry name" value="ATPase domain of HSP90 chaperone/DNA topoisomerase II/histidine kinase"/>
    <property type="match status" value="1"/>
</dbReference>
<name>A0A3G9JYJ7_9ACTN</name>
<dbReference type="Gene3D" id="3.30.450.40">
    <property type="match status" value="1"/>
</dbReference>
<feature type="transmembrane region" description="Helical" evidence="14">
    <location>
        <begin position="122"/>
        <end position="141"/>
    </location>
</feature>
<keyword evidence="8" id="KW-0547">Nucleotide-binding</keyword>
<evidence type="ECO:0000256" key="14">
    <source>
        <dbReference type="SAM" id="Phobius"/>
    </source>
</evidence>
<evidence type="ECO:0000259" key="15">
    <source>
        <dbReference type="PROSITE" id="PS50109"/>
    </source>
</evidence>
<reference evidence="17" key="1">
    <citation type="submission" date="2018-11" db="EMBL/GenBank/DDBJ databases">
        <title>Comparative genomics of Parolsenella catena and Libanicoccus massiliensis: Reclassification of Libanicoccus massiliensis as Parolsenella massiliensis comb. nov.</title>
        <authorList>
            <person name="Sakamoto M."/>
            <person name="Ikeyama N."/>
            <person name="Murakami T."/>
            <person name="Mori H."/>
            <person name="Yuki M."/>
            <person name="Ohkuma M."/>
        </authorList>
    </citation>
    <scope>NUCLEOTIDE SEQUENCE [LARGE SCALE GENOMIC DNA]</scope>
    <source>
        <strain evidence="17">JCM 31932</strain>
    </source>
</reference>
<dbReference type="EC" id="2.7.13.3" evidence="4"/>
<dbReference type="Pfam" id="PF13493">
    <property type="entry name" value="DUF4118"/>
    <property type="match status" value="1"/>
</dbReference>
<dbReference type="Pfam" id="PF00512">
    <property type="entry name" value="HisKA"/>
    <property type="match status" value="1"/>
</dbReference>
<dbReference type="InterPro" id="IPR036097">
    <property type="entry name" value="HisK_dim/P_sf"/>
</dbReference>
<sequence length="543" mass="59205">MIGRKTNGDGMASPCSNWSIVSWFEQRVFAWSDKPTPKRFAIDTLIVFLTMLLATVLGAIFYSLDMEACIVITYVLAVLCVSLLTVGRLHCLVASALAVLFYNFFFTHPRFSLTAWGRTYPATFAVMFVVAFIASTVAVTLRREVHASQLAYRRTQVILEADEALRRCSTREQIIDAIGAQLSKLLEAEVIWYAEGISGFAPQRHFSAVSATQTEPIVETPMARRAMENRSAVGAGTGCFPSASGYYLPVISDNEVIGVMGACLGNKTPLPAEQNEAEAVVGEASLALNRIQALEQREEAAVLAKNEQLRANLLRSISHDLRTPLTAISGNADVLLSDGDALSADKRAELLRDIRSDANWLNATVENLLAITRLENGNVQLNTTVELLDDIIEEALRHANPDICQHRLEIEPCEDLLLVKVDAKLIVQVVVNLVNNAVTHTQAGSTIRVSTRSRGSEAIVRVEDDGPGIKDSDKAHVFESFYTVGRTLADSKRSVGLGLSLCKSIVEAHGGSIVIQDAVPHGCAFEFALPRYELTEGTQEDAD</sequence>
<gene>
    <name evidence="16" type="ORF">Pcatena_11680</name>
</gene>
<dbReference type="InterPro" id="IPR003661">
    <property type="entry name" value="HisK_dim/P_dom"/>
</dbReference>
<feature type="transmembrane region" description="Helical" evidence="14">
    <location>
        <begin position="74"/>
        <end position="102"/>
    </location>
</feature>
<feature type="transmembrane region" description="Helical" evidence="14">
    <location>
        <begin position="40"/>
        <end position="62"/>
    </location>
</feature>
<accession>A0A3G9JYJ7</accession>
<evidence type="ECO:0000256" key="2">
    <source>
        <dbReference type="ARBA" id="ARBA00004141"/>
    </source>
</evidence>
<keyword evidence="10" id="KW-0067">ATP-binding</keyword>
<proteinExistence type="predicted"/>
<evidence type="ECO:0000256" key="9">
    <source>
        <dbReference type="ARBA" id="ARBA00022777"/>
    </source>
</evidence>
<dbReference type="SUPFAM" id="SSF47384">
    <property type="entry name" value="Homodimeric domain of signal transducing histidine kinase"/>
    <property type="match status" value="1"/>
</dbReference>
<dbReference type="InterPro" id="IPR004358">
    <property type="entry name" value="Sig_transdc_His_kin-like_C"/>
</dbReference>
<dbReference type="Gene3D" id="1.20.120.620">
    <property type="entry name" value="Backbone structure of the membrane domain of e. Coli histidine kinase receptor kdpd"/>
    <property type="match status" value="1"/>
</dbReference>
<dbReference type="CDD" id="cd00082">
    <property type="entry name" value="HisKA"/>
    <property type="match status" value="1"/>
</dbReference>
<dbReference type="InterPro" id="IPR025201">
    <property type="entry name" value="KdpD_TM"/>
</dbReference>